<gene>
    <name evidence="2" type="ORF">BGTH12_LOCUS7504</name>
</gene>
<protein>
    <submittedName>
        <fullName evidence="2">BgTH12-07076</fullName>
    </submittedName>
</protein>
<proteinExistence type="predicted"/>
<evidence type="ECO:0000313" key="3">
    <source>
        <dbReference type="Proteomes" id="UP000683417"/>
    </source>
</evidence>
<comment type="caution">
    <text evidence="2">The sequence shown here is derived from an EMBL/GenBank/DDBJ whole genome shotgun (WGS) entry which is preliminary data.</text>
</comment>
<organism evidence="2 3">
    <name type="scientific">Blumeria graminis f. sp. triticale</name>
    <dbReference type="NCBI Taxonomy" id="1689686"/>
    <lineage>
        <taxon>Eukaryota</taxon>
        <taxon>Fungi</taxon>
        <taxon>Dikarya</taxon>
        <taxon>Ascomycota</taxon>
        <taxon>Pezizomycotina</taxon>
        <taxon>Leotiomycetes</taxon>
        <taxon>Erysiphales</taxon>
        <taxon>Erysiphaceae</taxon>
        <taxon>Blumeria</taxon>
    </lineage>
</organism>
<dbReference type="AlphaFoldDB" id="A0A9W4D8N4"/>
<dbReference type="Proteomes" id="UP000683417">
    <property type="component" value="Unassembled WGS sequence"/>
</dbReference>
<feature type="domain" description="Utp8 beta-propeller" evidence="1">
    <location>
        <begin position="42"/>
        <end position="376"/>
    </location>
</feature>
<name>A0A9W4D8N4_BLUGR</name>
<accession>A0A9W4D8N4</accession>
<sequence>MTSNVGIQTPHVIASLPNPRNDRQPNYVVCEVYGSSINQKKRKRPELVVGVDGEGVVLYDVSTSRLITSYALPPQSSLTCAPNSIRIRISETKVERKTYVSSISKTPQITLFSDSYIRSGEIQSKTVSQQITGSVSRVLFVGTIRPTESVNHPEELSEVMVVKEDGEIQGYDSETLQEKWTSPASALFRDFHSCPEDLMVEYACMTRANSARKGILKGRQDVFTIFPQEVTEMGFNPDLLILVTISEKQASRNLLIVSLPRKDTPTTVMANHRPVSSLLSLTMPYNPGHSHFKTSANFSVHASSGTIHSLENGVLTIYDLTNTLPKELYRLKCPGSQSFIRLASMSTIVSTGTAIEIYNLKFYSKLATTSLGLPENESLKRKRDHDLNNHHSCKLISYFPKLSIAVALIDNNLVGVQVEARQDSHGKLQLNGLLVDSLGCFNRDQSRPGLKGNHKKIKNKFQTLKSCEAVTGNPKRYSKFFEPIEKLFDAGTCTEEVFDCFMTQKLPRSQIEACNTSEIDTSAKSSHQLPFPAQWPCGAEKKRVMYALGKIFTCSGREDAKSQLSISFYPPKTFLWLIKNGYMTTSNIDSALRFRDIKTGTIPAGQLIRIIAGLDSEMKLLHDLVSNTHLEATELICAVRELIDCSGIEIPGGSVNHKYVNYEKITASTEARDECSEDKVKFLEAIDVKENGLSGNSLDIDYGSREKTLALALSKLYTYPDEIIVNGIRTNYSLQTTVSLIYLLRIELARGGWTAKYFESDTKNSPSGSPCIPDSTIVLIVTLLNCCIDAVGAAGWLSGEVPLADGTSYKAKDFITSLQIETSALLECIEEATYLQNFLTEMVRFGCTRQKEIAASKAQGSSKPISLISDKDSKALPFGLRTEKPISLTRVVTGGEISRRTMRDVGDRKSRRVGKYCRERILV</sequence>
<evidence type="ECO:0000313" key="2">
    <source>
        <dbReference type="EMBL" id="CAD6506146.1"/>
    </source>
</evidence>
<dbReference type="EMBL" id="CAJHIT010000010">
    <property type="protein sequence ID" value="CAD6506146.1"/>
    <property type="molecule type" value="Genomic_DNA"/>
</dbReference>
<dbReference type="InterPro" id="IPR018843">
    <property type="entry name" value="Utp8_b-prop"/>
</dbReference>
<evidence type="ECO:0000259" key="1">
    <source>
        <dbReference type="Pfam" id="PF10395"/>
    </source>
</evidence>
<reference evidence="2" key="1">
    <citation type="submission" date="2020-10" db="EMBL/GenBank/DDBJ databases">
        <authorList>
            <person name="Muller C M."/>
        </authorList>
    </citation>
    <scope>NUCLEOTIDE SEQUENCE</scope>
    <source>
        <strain evidence="2">THUN-12</strain>
    </source>
</reference>
<dbReference type="Pfam" id="PF10395">
    <property type="entry name" value="Utp8_b_propeller"/>
    <property type="match status" value="1"/>
</dbReference>